<keyword evidence="1" id="KW-0812">Transmembrane</keyword>
<feature type="transmembrane region" description="Helical" evidence="1">
    <location>
        <begin position="232"/>
        <end position="253"/>
    </location>
</feature>
<feature type="transmembrane region" description="Helical" evidence="1">
    <location>
        <begin position="6"/>
        <end position="23"/>
    </location>
</feature>
<dbReference type="Proteomes" id="UP000076400">
    <property type="component" value="Unassembled WGS sequence"/>
</dbReference>
<keyword evidence="1" id="KW-0472">Membrane</keyword>
<keyword evidence="1" id="KW-1133">Transmembrane helix</keyword>
<dbReference type="STRING" id="580166.AUP43_09605"/>
<dbReference type="AlphaFoldDB" id="A0A154W307"/>
<protein>
    <recommendedName>
        <fullName evidence="2">EamA domain-containing protein</fullName>
    </recommendedName>
</protein>
<feature type="transmembrane region" description="Helical" evidence="1">
    <location>
        <begin position="259"/>
        <end position="277"/>
    </location>
</feature>
<reference evidence="3 4" key="1">
    <citation type="submission" date="2015-12" db="EMBL/GenBank/DDBJ databases">
        <title>Genome sequence of Oceanibaculum pacificum MCCC 1A02656.</title>
        <authorList>
            <person name="Lu L."/>
            <person name="Lai Q."/>
            <person name="Shao Z."/>
            <person name="Qian P."/>
        </authorList>
    </citation>
    <scope>NUCLEOTIDE SEQUENCE [LARGE SCALE GENOMIC DNA]</scope>
    <source>
        <strain evidence="3 4">MCCC 1A02656</strain>
    </source>
</reference>
<name>A0A154W307_9PROT</name>
<dbReference type="InterPro" id="IPR000620">
    <property type="entry name" value="EamA_dom"/>
</dbReference>
<dbReference type="Pfam" id="PF00892">
    <property type="entry name" value="EamA"/>
    <property type="match status" value="1"/>
</dbReference>
<dbReference type="OrthoDB" id="5243804at2"/>
<dbReference type="InterPro" id="IPR037185">
    <property type="entry name" value="EmrE-like"/>
</dbReference>
<feature type="transmembrane region" description="Helical" evidence="1">
    <location>
        <begin position="196"/>
        <end position="220"/>
    </location>
</feature>
<dbReference type="SUPFAM" id="SSF103481">
    <property type="entry name" value="Multidrug resistance efflux transporter EmrE"/>
    <property type="match status" value="2"/>
</dbReference>
<evidence type="ECO:0000313" key="4">
    <source>
        <dbReference type="Proteomes" id="UP000076400"/>
    </source>
</evidence>
<feature type="transmembrane region" description="Helical" evidence="1">
    <location>
        <begin position="289"/>
        <end position="307"/>
    </location>
</feature>
<accession>A0A154W307</accession>
<comment type="caution">
    <text evidence="3">The sequence shown here is derived from an EMBL/GenBank/DDBJ whole genome shotgun (WGS) entry which is preliminary data.</text>
</comment>
<evidence type="ECO:0000313" key="3">
    <source>
        <dbReference type="EMBL" id="KZD07866.1"/>
    </source>
</evidence>
<feature type="transmembrane region" description="Helical" evidence="1">
    <location>
        <begin position="35"/>
        <end position="62"/>
    </location>
</feature>
<feature type="transmembrane region" description="Helical" evidence="1">
    <location>
        <begin position="129"/>
        <end position="154"/>
    </location>
</feature>
<feature type="transmembrane region" description="Helical" evidence="1">
    <location>
        <begin position="166"/>
        <end position="190"/>
    </location>
</feature>
<sequence>MSLADISWIWIPITIWAAFAQTIRNAAQRSLVGGLGTLGATLVRFLYGLPFAALWLAIVLLGSGQAMPLPNLGFAGWVTLGAVSQIAATALLLRAMAERNFALGVAYSKTEIIQVAIFGAVLLGDPVTLPAVLAILVATLGVVMVSAPAGQLSAKSLLTGLSSRPALLGIASGAMFAFSAVGYRGAALAIAPDAPVLSAAATLFWAQSIQSVLLLAYLAVRDRPVILAVLKAWRVSLLAGLMGAAASAGWFTAMALEPVANVRTLGLAELLFSLIVSQRVFREKLTMREFIGLFLVLVGLVTIVQAAV</sequence>
<feature type="transmembrane region" description="Helical" evidence="1">
    <location>
        <begin position="74"/>
        <end position="93"/>
    </location>
</feature>
<evidence type="ECO:0000256" key="1">
    <source>
        <dbReference type="SAM" id="Phobius"/>
    </source>
</evidence>
<evidence type="ECO:0000259" key="2">
    <source>
        <dbReference type="Pfam" id="PF00892"/>
    </source>
</evidence>
<feature type="domain" description="EamA" evidence="2">
    <location>
        <begin position="166"/>
        <end position="304"/>
    </location>
</feature>
<gene>
    <name evidence="3" type="ORF">AUP43_09605</name>
</gene>
<organism evidence="3 4">
    <name type="scientific">Oceanibaculum pacificum</name>
    <dbReference type="NCBI Taxonomy" id="580166"/>
    <lineage>
        <taxon>Bacteria</taxon>
        <taxon>Pseudomonadati</taxon>
        <taxon>Pseudomonadota</taxon>
        <taxon>Alphaproteobacteria</taxon>
        <taxon>Rhodospirillales</taxon>
        <taxon>Oceanibaculaceae</taxon>
        <taxon>Oceanibaculum</taxon>
    </lineage>
</organism>
<dbReference type="RefSeq" id="WP_067556502.1">
    <property type="nucleotide sequence ID" value="NZ_LPXN01000111.1"/>
</dbReference>
<proteinExistence type="predicted"/>
<dbReference type="GO" id="GO:0016020">
    <property type="term" value="C:membrane"/>
    <property type="evidence" value="ECO:0007669"/>
    <property type="project" value="InterPro"/>
</dbReference>
<feature type="transmembrane region" description="Helical" evidence="1">
    <location>
        <begin position="100"/>
        <end position="123"/>
    </location>
</feature>
<dbReference type="EMBL" id="LPXN01000111">
    <property type="protein sequence ID" value="KZD07866.1"/>
    <property type="molecule type" value="Genomic_DNA"/>
</dbReference>
<keyword evidence="4" id="KW-1185">Reference proteome</keyword>